<reference evidence="2 3" key="1">
    <citation type="submission" date="2022-10" db="EMBL/GenBank/DDBJ databases">
        <title>Chitinophaga nivalis PC15 sp. nov., isolated from Pyeongchang county, South Korea.</title>
        <authorList>
            <person name="Trinh H.N."/>
        </authorList>
    </citation>
    <scope>NUCLEOTIDE SEQUENCE [LARGE SCALE GENOMIC DNA]</scope>
    <source>
        <strain evidence="2 3">PC14</strain>
    </source>
</reference>
<evidence type="ECO:0000256" key="1">
    <source>
        <dbReference type="SAM" id="SignalP"/>
    </source>
</evidence>
<keyword evidence="3" id="KW-1185">Reference proteome</keyword>
<feature type="chain" id="PRO_5045170802" evidence="1">
    <location>
        <begin position="25"/>
        <end position="306"/>
    </location>
</feature>
<sequence length="306" mass="31652">MLKAMMKHPALVCLLLLLCNTLPAQQLLLSDAPASTTKSALLELKATAQGLLLPRIADTTLTPLNTAPDGMIVYYTPLKSLLVRRNGYWSRLADSTAVTGNQWLLSGNTAVDSATRFLGTATANPVNFRTANTNRMIISSTGNVGIGTTQPTSLLQVKSGVANVSGVRLENLTSASGVTAGAGSVGVDASGNLVRTATAPVLYSAAGVVSNNLKIWADSVPNTPAGLPQVDISNAGFTKILSVQVTARGGADATTAPLAAVLNYTLSRLYLILVESKNSPVVLLGTVDGLELSTAASRIFVTVIGY</sequence>
<protein>
    <submittedName>
        <fullName evidence="2">Uncharacterized protein</fullName>
    </submittedName>
</protein>
<accession>A0ABT3IEE1</accession>
<organism evidence="2 3">
    <name type="scientific">Chitinophaga nivalis</name>
    <dbReference type="NCBI Taxonomy" id="2991709"/>
    <lineage>
        <taxon>Bacteria</taxon>
        <taxon>Pseudomonadati</taxon>
        <taxon>Bacteroidota</taxon>
        <taxon>Chitinophagia</taxon>
        <taxon>Chitinophagales</taxon>
        <taxon>Chitinophagaceae</taxon>
        <taxon>Chitinophaga</taxon>
    </lineage>
</organism>
<dbReference type="RefSeq" id="WP_264726615.1">
    <property type="nucleotide sequence ID" value="NZ_JAPDNR010000001.1"/>
</dbReference>
<dbReference type="Proteomes" id="UP001207742">
    <property type="component" value="Unassembled WGS sequence"/>
</dbReference>
<dbReference type="EMBL" id="JAPDNS010000001">
    <property type="protein sequence ID" value="MCW3482326.1"/>
    <property type="molecule type" value="Genomic_DNA"/>
</dbReference>
<gene>
    <name evidence="2" type="ORF">OL497_00335</name>
</gene>
<name>A0ABT3IEE1_9BACT</name>
<comment type="caution">
    <text evidence="2">The sequence shown here is derived from an EMBL/GenBank/DDBJ whole genome shotgun (WGS) entry which is preliminary data.</text>
</comment>
<keyword evidence="1" id="KW-0732">Signal</keyword>
<proteinExistence type="predicted"/>
<evidence type="ECO:0000313" key="3">
    <source>
        <dbReference type="Proteomes" id="UP001207742"/>
    </source>
</evidence>
<feature type="signal peptide" evidence="1">
    <location>
        <begin position="1"/>
        <end position="24"/>
    </location>
</feature>
<evidence type="ECO:0000313" key="2">
    <source>
        <dbReference type="EMBL" id="MCW3482326.1"/>
    </source>
</evidence>